<accession>A0A9Q5I4J4</accession>
<sequence length="364" mass="41247">MNQYGYSALMDDYVFLEEMGRKVEGWGRDILKSGIDRRASGGMRNARGRGMSGRPQRGQDRKSIFAMQLSVRDIDIDILPAGMKRAGQNKSYWDMKAKRALLTLEFVVRPPPDPLTREVLEPISIVTHRNDWNRTIRQIIRQKFKETKCTKSKEGIQHWLNLDEEDEDIPSSVLCLMKRPRSHDDHLDQTSRRQRYYKLDWDEALSKALRNKHFVEFPTIFLMDEAPFDGLLVDDSGIVEDMNERRAKRRKLDPSEAKKTITGLLGGYGSDDEQQNALDTLAEYPGSEQSDAEASALGEDESSSEADETGDEPLAVPDDEQVADESTGVNGDDEALDWGDDEIAEDEAKLAELSAVIQQRYSAL</sequence>
<dbReference type="Pfam" id="PF25790">
    <property type="entry name" value="BCD1"/>
    <property type="match status" value="1"/>
</dbReference>
<comment type="caution">
    <text evidence="3">The sequence shown here is derived from an EMBL/GenBank/DDBJ whole genome shotgun (WGS) entry which is preliminary data.</text>
</comment>
<organism evidence="3 4">
    <name type="scientific">Sanghuangporus baumii</name>
    <name type="common">Phellinus baumii</name>
    <dbReference type="NCBI Taxonomy" id="108892"/>
    <lineage>
        <taxon>Eukaryota</taxon>
        <taxon>Fungi</taxon>
        <taxon>Dikarya</taxon>
        <taxon>Basidiomycota</taxon>
        <taxon>Agaricomycotina</taxon>
        <taxon>Agaricomycetes</taxon>
        <taxon>Hymenochaetales</taxon>
        <taxon>Hymenochaetaceae</taxon>
        <taxon>Sanghuangporus</taxon>
    </lineage>
</organism>
<dbReference type="GO" id="GO:0048254">
    <property type="term" value="P:snoRNA localization"/>
    <property type="evidence" value="ECO:0007669"/>
    <property type="project" value="TreeGrafter"/>
</dbReference>
<feature type="domain" description="BCD1 alpha/beta" evidence="2">
    <location>
        <begin position="65"/>
        <end position="228"/>
    </location>
</feature>
<dbReference type="InterPro" id="IPR057721">
    <property type="entry name" value="BCD1_alpha/beta"/>
</dbReference>
<evidence type="ECO:0000259" key="2">
    <source>
        <dbReference type="Pfam" id="PF25790"/>
    </source>
</evidence>
<dbReference type="GO" id="GO:0070761">
    <property type="term" value="C:pre-snoRNP complex"/>
    <property type="evidence" value="ECO:0007669"/>
    <property type="project" value="TreeGrafter"/>
</dbReference>
<dbReference type="GO" id="GO:0005634">
    <property type="term" value="C:nucleus"/>
    <property type="evidence" value="ECO:0007669"/>
    <property type="project" value="TreeGrafter"/>
</dbReference>
<keyword evidence="4" id="KW-1185">Reference proteome</keyword>
<feature type="region of interest" description="Disordered" evidence="1">
    <location>
        <begin position="38"/>
        <end position="59"/>
    </location>
</feature>
<dbReference type="AlphaFoldDB" id="A0A9Q5I4J4"/>
<dbReference type="GO" id="GO:0000463">
    <property type="term" value="P:maturation of LSU-rRNA from tricistronic rRNA transcript (SSU-rRNA, 5.8S rRNA, LSU-rRNA)"/>
    <property type="evidence" value="ECO:0007669"/>
    <property type="project" value="TreeGrafter"/>
</dbReference>
<dbReference type="PANTHER" id="PTHR13483">
    <property type="entry name" value="BOX C_D SNORNA PROTEIN 1-RELATED"/>
    <property type="match status" value="1"/>
</dbReference>
<dbReference type="OrthoDB" id="272357at2759"/>
<protein>
    <recommendedName>
        <fullName evidence="2">BCD1 alpha/beta domain-containing protein</fullName>
    </recommendedName>
</protein>
<feature type="compositionally biased region" description="Acidic residues" evidence="1">
    <location>
        <begin position="331"/>
        <end position="341"/>
    </location>
</feature>
<proteinExistence type="predicted"/>
<name>A0A9Q5I4J4_SANBA</name>
<dbReference type="Proteomes" id="UP000757232">
    <property type="component" value="Unassembled WGS sequence"/>
</dbReference>
<dbReference type="EMBL" id="LNZH02000081">
    <property type="protein sequence ID" value="OCB91570.1"/>
    <property type="molecule type" value="Genomic_DNA"/>
</dbReference>
<evidence type="ECO:0000313" key="4">
    <source>
        <dbReference type="Proteomes" id="UP000757232"/>
    </source>
</evidence>
<evidence type="ECO:0000256" key="1">
    <source>
        <dbReference type="SAM" id="MobiDB-lite"/>
    </source>
</evidence>
<gene>
    <name evidence="3" type="ORF">A7U60_g1196</name>
</gene>
<feature type="region of interest" description="Disordered" evidence="1">
    <location>
        <begin position="286"/>
        <end position="341"/>
    </location>
</feature>
<evidence type="ECO:0000313" key="3">
    <source>
        <dbReference type="EMBL" id="OCB91570.1"/>
    </source>
</evidence>
<dbReference type="InterPro" id="IPR051639">
    <property type="entry name" value="BCD1"/>
</dbReference>
<dbReference type="PANTHER" id="PTHR13483:SF11">
    <property type="entry name" value="ZINC FINGER HIT DOMAIN-CONTAINING PROTEIN 3"/>
    <property type="match status" value="1"/>
</dbReference>
<feature type="compositionally biased region" description="Acidic residues" evidence="1">
    <location>
        <begin position="298"/>
        <end position="323"/>
    </location>
</feature>
<dbReference type="GO" id="GO:0000492">
    <property type="term" value="P:box C/D snoRNP assembly"/>
    <property type="evidence" value="ECO:0007669"/>
    <property type="project" value="TreeGrafter"/>
</dbReference>
<reference evidence="3" key="1">
    <citation type="submission" date="2016-06" db="EMBL/GenBank/DDBJ databases">
        <title>Draft Genome sequence of the fungus Inonotus baumii.</title>
        <authorList>
            <person name="Zhu H."/>
            <person name="Lin W."/>
        </authorList>
    </citation>
    <scope>NUCLEOTIDE SEQUENCE</scope>
    <source>
        <strain evidence="3">821</strain>
    </source>
</reference>